<dbReference type="InterPro" id="IPR007712">
    <property type="entry name" value="RelE/ParE_toxin"/>
</dbReference>
<proteinExistence type="inferred from homology"/>
<accession>A0A0Q0ECW9</accession>
<dbReference type="InterPro" id="IPR051803">
    <property type="entry name" value="TA_system_RelE-like_toxin"/>
</dbReference>
<comment type="caution">
    <text evidence="3">The sequence shown here is derived from an EMBL/GenBank/DDBJ whole genome shotgun (WGS) entry which is preliminary data.</text>
</comment>
<evidence type="ECO:0000313" key="4">
    <source>
        <dbReference type="Proteomes" id="UP000050317"/>
    </source>
</evidence>
<evidence type="ECO:0000256" key="1">
    <source>
        <dbReference type="ARBA" id="ARBA00006226"/>
    </source>
</evidence>
<dbReference type="PANTHER" id="PTHR33755">
    <property type="entry name" value="TOXIN PARE1-RELATED"/>
    <property type="match status" value="1"/>
</dbReference>
<dbReference type="AlphaFoldDB" id="A0A0Q0ECW9"/>
<organism evidence="3 4">
    <name type="scientific">Pseudomonas syringae pv. viburni</name>
    <dbReference type="NCBI Taxonomy" id="251703"/>
    <lineage>
        <taxon>Bacteria</taxon>
        <taxon>Pseudomonadati</taxon>
        <taxon>Pseudomonadota</taxon>
        <taxon>Gammaproteobacteria</taxon>
        <taxon>Pseudomonadales</taxon>
        <taxon>Pseudomonadaceae</taxon>
        <taxon>Pseudomonas</taxon>
    </lineage>
</organism>
<gene>
    <name evidence="3" type="ORF">ALO40_102734</name>
</gene>
<comment type="similarity">
    <text evidence="1">Belongs to the RelE toxin family.</text>
</comment>
<dbReference type="Pfam" id="PF05016">
    <property type="entry name" value="ParE_toxin"/>
    <property type="match status" value="1"/>
</dbReference>
<name>A0A0Q0ECW9_9PSED</name>
<protein>
    <submittedName>
        <fullName evidence="3">Addiction module antitoxin</fullName>
    </submittedName>
</protein>
<dbReference type="PANTHER" id="PTHR33755:SF8">
    <property type="entry name" value="TOXIN PARE2"/>
    <property type="match status" value="1"/>
</dbReference>
<reference evidence="3 4" key="1">
    <citation type="submission" date="2015-09" db="EMBL/GenBank/DDBJ databases">
        <title>Genome announcement of multiple Pseudomonas syringae strains.</title>
        <authorList>
            <person name="Thakur S."/>
            <person name="Wang P.W."/>
            <person name="Gong Y."/>
            <person name="Weir B.S."/>
            <person name="Guttman D.S."/>
        </authorList>
    </citation>
    <scope>NUCLEOTIDE SEQUENCE [LARGE SCALE GENOMIC DNA]</scope>
    <source>
        <strain evidence="3 4">ICMP3963</strain>
    </source>
</reference>
<keyword evidence="2" id="KW-1277">Toxin-antitoxin system</keyword>
<dbReference type="InterPro" id="IPR035093">
    <property type="entry name" value="RelE/ParE_toxin_dom_sf"/>
</dbReference>
<evidence type="ECO:0000256" key="2">
    <source>
        <dbReference type="ARBA" id="ARBA00022649"/>
    </source>
</evidence>
<dbReference type="Proteomes" id="UP000050317">
    <property type="component" value="Unassembled WGS sequence"/>
</dbReference>
<evidence type="ECO:0000313" key="3">
    <source>
        <dbReference type="EMBL" id="KPZ19941.1"/>
    </source>
</evidence>
<dbReference type="PATRIC" id="fig|251703.9.peg.1230"/>
<sequence length="93" mass="10420">MLVEWRPAARINLQQILLYIADRNAQAASELGMAIEVATSALPQHPCLYRQGRVPGTREIVVHPNYLVVYRVTDRIEVLAVLHARQAYPTDAG</sequence>
<dbReference type="EMBL" id="LJRR01000118">
    <property type="protein sequence ID" value="KPZ19941.1"/>
    <property type="molecule type" value="Genomic_DNA"/>
</dbReference>
<dbReference type="Gene3D" id="3.30.2310.20">
    <property type="entry name" value="RelE-like"/>
    <property type="match status" value="1"/>
</dbReference>
<dbReference type="RefSeq" id="WP_044419876.1">
    <property type="nucleotide sequence ID" value="NZ_JYHK01000003.1"/>
</dbReference>